<feature type="compositionally biased region" description="Gly residues" evidence="8">
    <location>
        <begin position="57"/>
        <end position="75"/>
    </location>
</feature>
<dbReference type="GO" id="GO:1990904">
    <property type="term" value="C:ribonucleoprotein complex"/>
    <property type="evidence" value="ECO:0007669"/>
    <property type="project" value="UniProtKB-KW"/>
</dbReference>
<sequence length="575" mass="61917">MSSTSSSSPKEETYEEDREFESQAKRLKTEEGEIVYSAEESENRQEATPQAGSDSDSGGGDGGDGDGDGGSGGGGDGEEGEGGEEGDEGDGDEGGSGGDEGGSGGGGGGGGGPRSMPLSTEGGGSHHKVSVSPVVHVRGLCESVVEADLVEALEKFGTICYVMMMPFKRQALVEFENIDSAKECVTFAADVPVYIAGQQAFFNYSTSKRITRPGNTDDPSGGNKVLLLSIQNPLYPITVDVLYTVCNPVGKVQRIVIFKRNGIQAMVEFESVLCAQKAKAALNGADIYAGCCTLKIEYARPTRLNVIRNDNDSWDYTKPYLGRRGSHGPLLPLPSRYRMGSRDTPELVAYPLPQASSSYMHGGSPSGSVVMVSGLHQLKMNCSRVFNLFCLYGNIEKVKFMKTIPGTALVEMGDEYAVERAVTHLNNVKLFGKRLNVCVSKQHSVVPSQIFELEDGTSSYKDFAMSKNNRFTSAGQASKNIIQPPSCVLHYYNVPLCVTEETFTKLCNDHEVLPFIKYKVFDAKASAKTLSGLLEWKCKTDAVEALTALNHYQIRVPNGSNPYTLKLCFSTSSHL</sequence>
<dbReference type="Ensembl" id="ENSMSIT00000011079.1">
    <property type="protein sequence ID" value="ENSMSIP00000008694.1"/>
    <property type="gene ID" value="ENSMSIG00000007654.1"/>
</dbReference>
<keyword evidence="4" id="KW-0832">Ubl conjugation</keyword>
<evidence type="ECO:0000313" key="10">
    <source>
        <dbReference type="Ensembl" id="ENSMSIP00000008694.1"/>
    </source>
</evidence>
<dbReference type="InterPro" id="IPR034985">
    <property type="entry name" value="hnRPLL_RRM1"/>
</dbReference>
<evidence type="ECO:0000256" key="2">
    <source>
        <dbReference type="ARBA" id="ARBA00022553"/>
    </source>
</evidence>
<evidence type="ECO:0000256" key="5">
    <source>
        <dbReference type="ARBA" id="ARBA00022884"/>
    </source>
</evidence>
<accession>A0A8C6GMC0</accession>
<dbReference type="GO" id="GO:0006397">
    <property type="term" value="P:mRNA processing"/>
    <property type="evidence" value="ECO:0007669"/>
    <property type="project" value="InterPro"/>
</dbReference>
<dbReference type="InterPro" id="IPR012677">
    <property type="entry name" value="Nucleotide-bd_a/b_plait_sf"/>
</dbReference>
<dbReference type="FunFam" id="3.30.70.330:FF:000052">
    <property type="entry name" value="Heterogeneous nuclear ribonucleoprotein L like"/>
    <property type="match status" value="1"/>
</dbReference>
<dbReference type="Pfam" id="PF00076">
    <property type="entry name" value="RRM_1"/>
    <property type="match status" value="1"/>
</dbReference>
<dbReference type="SUPFAM" id="SSF54928">
    <property type="entry name" value="RNA-binding domain, RBD"/>
    <property type="match status" value="3"/>
</dbReference>
<dbReference type="GeneTree" id="ENSGT01030000234642"/>
<dbReference type="PROSITE" id="PS50102">
    <property type="entry name" value="RRM"/>
    <property type="match status" value="2"/>
</dbReference>
<keyword evidence="11" id="KW-1185">Reference proteome</keyword>
<evidence type="ECO:0000256" key="3">
    <source>
        <dbReference type="ARBA" id="ARBA00022737"/>
    </source>
</evidence>
<evidence type="ECO:0000313" key="11">
    <source>
        <dbReference type="Proteomes" id="UP000694415"/>
    </source>
</evidence>
<evidence type="ECO:0000259" key="9">
    <source>
        <dbReference type="PROSITE" id="PS50102"/>
    </source>
</evidence>
<dbReference type="InterPro" id="IPR035979">
    <property type="entry name" value="RBD_domain_sf"/>
</dbReference>
<keyword evidence="6" id="KW-0687">Ribonucleoprotein</keyword>
<feature type="compositionally biased region" description="Gly residues" evidence="8">
    <location>
        <begin position="94"/>
        <end position="113"/>
    </location>
</feature>
<dbReference type="CDD" id="cd12781">
    <property type="entry name" value="RRM1_hnRPLL"/>
    <property type="match status" value="1"/>
</dbReference>
<dbReference type="CDD" id="cd12700">
    <property type="entry name" value="RRM3_hnRPLL"/>
    <property type="match status" value="1"/>
</dbReference>
<dbReference type="FunFam" id="3.30.70.330:FF:000073">
    <property type="entry name" value="Heterogeneous nuclear ribonucleoprotein L like"/>
    <property type="match status" value="1"/>
</dbReference>
<evidence type="ECO:0000256" key="4">
    <source>
        <dbReference type="ARBA" id="ARBA00022843"/>
    </source>
</evidence>
<evidence type="ECO:0000256" key="8">
    <source>
        <dbReference type="SAM" id="MobiDB-lite"/>
    </source>
</evidence>
<dbReference type="CDD" id="cd12786">
    <property type="entry name" value="RRM2_hnRPLL"/>
    <property type="match status" value="1"/>
</dbReference>
<dbReference type="NCBIfam" id="TIGR01649">
    <property type="entry name" value="hnRNP-L_PTB"/>
    <property type="match status" value="2"/>
</dbReference>
<dbReference type="FunFam" id="3.30.70.330:FF:000104">
    <property type="entry name" value="Heterogeneous nuclear ribonucleoprotein L like"/>
    <property type="match status" value="1"/>
</dbReference>
<keyword evidence="2" id="KW-0597">Phosphoprotein</keyword>
<dbReference type="FunFam" id="3.30.70.330:FF:000072">
    <property type="entry name" value="heterogeneous nuclear ribonucleoprotein L isoform X1"/>
    <property type="match status" value="1"/>
</dbReference>
<dbReference type="InterPro" id="IPR034986">
    <property type="entry name" value="hnRPLL_RRM2"/>
</dbReference>
<dbReference type="Pfam" id="PF13893">
    <property type="entry name" value="RRM_5"/>
    <property type="match status" value="1"/>
</dbReference>
<evidence type="ECO:0000256" key="7">
    <source>
        <dbReference type="PROSITE-ProRule" id="PRU00176"/>
    </source>
</evidence>
<dbReference type="InterPro" id="IPR000504">
    <property type="entry name" value="RRM_dom"/>
</dbReference>
<keyword evidence="5 7" id="KW-0694">RNA-binding</keyword>
<keyword evidence="3" id="KW-0677">Repeat</keyword>
<proteinExistence type="predicted"/>
<dbReference type="Pfam" id="PF11835">
    <property type="entry name" value="RRM_8"/>
    <property type="match status" value="1"/>
</dbReference>
<dbReference type="InterPro" id="IPR055204">
    <property type="entry name" value="HNRNPL_RRM"/>
</dbReference>
<reference evidence="10" key="1">
    <citation type="submission" date="2025-08" db="UniProtKB">
        <authorList>
            <consortium name="Ensembl"/>
        </authorList>
    </citation>
    <scope>IDENTIFICATION</scope>
</reference>
<protein>
    <submittedName>
        <fullName evidence="10">Heterogeneous nuclear ribonucleoprotein L-like</fullName>
    </submittedName>
</protein>
<dbReference type="InterPro" id="IPR006536">
    <property type="entry name" value="HnRNP-L/PTB"/>
</dbReference>
<name>A0A8C6GMC0_MUSSI</name>
<organism evidence="10 11">
    <name type="scientific">Mus spicilegus</name>
    <name type="common">Mound-building mouse</name>
    <dbReference type="NCBI Taxonomy" id="10103"/>
    <lineage>
        <taxon>Eukaryota</taxon>
        <taxon>Metazoa</taxon>
        <taxon>Chordata</taxon>
        <taxon>Craniata</taxon>
        <taxon>Vertebrata</taxon>
        <taxon>Euteleostomi</taxon>
        <taxon>Mammalia</taxon>
        <taxon>Eutheria</taxon>
        <taxon>Euarchontoglires</taxon>
        <taxon>Glires</taxon>
        <taxon>Rodentia</taxon>
        <taxon>Myomorpha</taxon>
        <taxon>Muroidea</taxon>
        <taxon>Muridae</taxon>
        <taxon>Murinae</taxon>
        <taxon>Mus</taxon>
        <taxon>Mus</taxon>
    </lineage>
</organism>
<evidence type="ECO:0000256" key="6">
    <source>
        <dbReference type="ARBA" id="ARBA00023274"/>
    </source>
</evidence>
<feature type="compositionally biased region" description="Acidic residues" evidence="8">
    <location>
        <begin position="76"/>
        <end position="93"/>
    </location>
</feature>
<feature type="domain" description="RRM" evidence="9">
    <location>
        <begin position="368"/>
        <end position="442"/>
    </location>
</feature>
<feature type="compositionally biased region" description="Basic and acidic residues" evidence="8">
    <location>
        <begin position="20"/>
        <end position="31"/>
    </location>
</feature>
<dbReference type="SMART" id="SM00360">
    <property type="entry name" value="RRM"/>
    <property type="match status" value="3"/>
</dbReference>
<dbReference type="GO" id="GO:0003723">
    <property type="term" value="F:RNA binding"/>
    <property type="evidence" value="ECO:0007669"/>
    <property type="project" value="UniProtKB-UniRule"/>
</dbReference>
<dbReference type="GO" id="GO:0005634">
    <property type="term" value="C:nucleus"/>
    <property type="evidence" value="ECO:0007669"/>
    <property type="project" value="InterPro"/>
</dbReference>
<dbReference type="InterPro" id="IPR034983">
    <property type="entry name" value="hnRPLL_RRM3"/>
</dbReference>
<dbReference type="Gene3D" id="3.30.70.330">
    <property type="match status" value="4"/>
</dbReference>
<dbReference type="CDD" id="cd12705">
    <property type="entry name" value="RRM4_hnRPLL"/>
    <property type="match status" value="1"/>
</dbReference>
<dbReference type="InterPro" id="IPR034987">
    <property type="entry name" value="hnRPLL_RRM4"/>
</dbReference>
<dbReference type="InterPro" id="IPR021790">
    <property type="entry name" value="PTBP1-like_RRM2"/>
</dbReference>
<dbReference type="Proteomes" id="UP000694415">
    <property type="component" value="Unplaced"/>
</dbReference>
<reference evidence="10" key="2">
    <citation type="submission" date="2025-09" db="UniProtKB">
        <authorList>
            <consortium name="Ensembl"/>
        </authorList>
    </citation>
    <scope>IDENTIFICATION</scope>
</reference>
<keyword evidence="1" id="KW-1017">Isopeptide bond</keyword>
<dbReference type="PANTHER" id="PTHR15592">
    <property type="entry name" value="MATRIN 3/NUCLEAR PROTEIN 220-RELATED"/>
    <property type="match status" value="1"/>
</dbReference>
<dbReference type="Pfam" id="PF22976">
    <property type="entry name" value="RRM_10"/>
    <property type="match status" value="1"/>
</dbReference>
<feature type="domain" description="RRM" evidence="9">
    <location>
        <begin position="133"/>
        <end position="207"/>
    </location>
</feature>
<feature type="region of interest" description="Disordered" evidence="8">
    <location>
        <begin position="1"/>
        <end position="128"/>
    </location>
</feature>
<dbReference type="AlphaFoldDB" id="A0A8C6GMC0"/>
<evidence type="ECO:0000256" key="1">
    <source>
        <dbReference type="ARBA" id="ARBA00022499"/>
    </source>
</evidence>